<keyword evidence="10" id="KW-1185">Reference proteome</keyword>
<keyword evidence="3 7" id="KW-0812">Transmembrane</keyword>
<dbReference type="PANTHER" id="PTHR23501:SF191">
    <property type="entry name" value="VACUOLAR BASIC AMINO ACID TRANSPORTER 4"/>
    <property type="match status" value="1"/>
</dbReference>
<feature type="domain" description="Major facilitator superfamily (MFS) profile" evidence="8">
    <location>
        <begin position="59"/>
        <end position="550"/>
    </location>
</feature>
<evidence type="ECO:0000256" key="3">
    <source>
        <dbReference type="ARBA" id="ARBA00022692"/>
    </source>
</evidence>
<dbReference type="Proteomes" id="UP000253551">
    <property type="component" value="Unassembled WGS sequence"/>
</dbReference>
<evidence type="ECO:0000256" key="6">
    <source>
        <dbReference type="ARBA" id="ARBA00044273"/>
    </source>
</evidence>
<feature type="transmembrane region" description="Helical" evidence="7">
    <location>
        <begin position="91"/>
        <end position="108"/>
    </location>
</feature>
<dbReference type="CDD" id="cd17502">
    <property type="entry name" value="MFS_Azr1_MDR_like"/>
    <property type="match status" value="1"/>
</dbReference>
<dbReference type="GO" id="GO:0022857">
    <property type="term" value="F:transmembrane transporter activity"/>
    <property type="evidence" value="ECO:0007669"/>
    <property type="project" value="InterPro"/>
</dbReference>
<dbReference type="InterPro" id="IPR036259">
    <property type="entry name" value="MFS_trans_sf"/>
</dbReference>
<keyword evidence="4 7" id="KW-1133">Transmembrane helix</keyword>
<accession>A0A367KRR4</accession>
<organism evidence="9 10">
    <name type="scientific">Rhizopus stolonifer</name>
    <name type="common">Rhizopus nigricans</name>
    <dbReference type="NCBI Taxonomy" id="4846"/>
    <lineage>
        <taxon>Eukaryota</taxon>
        <taxon>Fungi</taxon>
        <taxon>Fungi incertae sedis</taxon>
        <taxon>Mucoromycota</taxon>
        <taxon>Mucoromycotina</taxon>
        <taxon>Mucoromycetes</taxon>
        <taxon>Mucorales</taxon>
        <taxon>Mucorineae</taxon>
        <taxon>Rhizopodaceae</taxon>
        <taxon>Rhizopus</taxon>
    </lineage>
</organism>
<feature type="transmembrane region" description="Helical" evidence="7">
    <location>
        <begin position="420"/>
        <end position="437"/>
    </location>
</feature>
<gene>
    <name evidence="9" type="ORF">CU098_012414</name>
</gene>
<feature type="transmembrane region" description="Helical" evidence="7">
    <location>
        <begin position="53"/>
        <end position="71"/>
    </location>
</feature>
<dbReference type="Gene3D" id="1.20.1250.20">
    <property type="entry name" value="MFS general substrate transporter like domains"/>
    <property type="match status" value="1"/>
</dbReference>
<feature type="transmembrane region" description="Helical" evidence="7">
    <location>
        <begin position="256"/>
        <end position="275"/>
    </location>
</feature>
<evidence type="ECO:0000256" key="1">
    <source>
        <dbReference type="ARBA" id="ARBA00004127"/>
    </source>
</evidence>
<feature type="transmembrane region" description="Helical" evidence="7">
    <location>
        <begin position="523"/>
        <end position="544"/>
    </location>
</feature>
<evidence type="ECO:0000256" key="5">
    <source>
        <dbReference type="ARBA" id="ARBA00023136"/>
    </source>
</evidence>
<dbReference type="AlphaFoldDB" id="A0A367KRR4"/>
<feature type="transmembrane region" description="Helical" evidence="7">
    <location>
        <begin position="319"/>
        <end position="343"/>
    </location>
</feature>
<dbReference type="InterPro" id="IPR020846">
    <property type="entry name" value="MFS_dom"/>
</dbReference>
<sequence length="568" mass="62202">MTGANKIVESNTAESVTETFRSSSTLESRDNQVTMLDDKKVNEQKNFASTKELVRFTIVMIGIVIAMFMMSLNSTVVAPAMSAIATELNGLSSQTWIATAYLVAINAFQPLSGKKKFRELISLYRKSVYLFGIFFFFAGSLINALSTSISMLIAGRTIQGFGGGGVMSMTYIIVSEVSPIPLRPRFQSMLSVVYGIANVAGPLIGGGFVDHVSWHWDFWLNVILAAVAFIVIFFYLNETQSSAESSFIDKLKRIDWLGTLFSIGFIVCLLLALNWGSSYGWSSAHSIGPFVAAGVSFIALIICEGWVAKEPLLPARVILNPACTVIYGYMMTLGLTFIGTLYFGPIYYQAVFAADSTSSGLRLIPFMVCLIAGSVGCGFLLRKFPRTKFYLILGSACNLLGYGLFYTVNEGSNWGQQAGYLAFSGFAFGISQQNCILSVQSSVERRDIAVATSSNNFFMMLASSIGIVIYQTMYQALLKSQFVKLPTDVLAVANEYGALKNYLFIKNLPVDVKPYVVHAYSEAIHTVFLLPIAAAAIGFILTLFCRDVRYGVPQPQERDEEVAVNEKA</sequence>
<evidence type="ECO:0000256" key="7">
    <source>
        <dbReference type="SAM" id="Phobius"/>
    </source>
</evidence>
<name>A0A367KRR4_RHIST</name>
<feature type="transmembrane region" description="Helical" evidence="7">
    <location>
        <begin position="389"/>
        <end position="408"/>
    </location>
</feature>
<dbReference type="EMBL" id="PJQM01000565">
    <property type="protein sequence ID" value="RCI04827.1"/>
    <property type="molecule type" value="Genomic_DNA"/>
</dbReference>
<dbReference type="STRING" id="4846.A0A367KRR4"/>
<evidence type="ECO:0000256" key="4">
    <source>
        <dbReference type="ARBA" id="ARBA00022989"/>
    </source>
</evidence>
<dbReference type="GO" id="GO:0005886">
    <property type="term" value="C:plasma membrane"/>
    <property type="evidence" value="ECO:0007669"/>
    <property type="project" value="TreeGrafter"/>
</dbReference>
<feature type="transmembrane region" description="Helical" evidence="7">
    <location>
        <begin position="287"/>
        <end position="307"/>
    </location>
</feature>
<dbReference type="Gene3D" id="1.20.1720.10">
    <property type="entry name" value="Multidrug resistance protein D"/>
    <property type="match status" value="1"/>
</dbReference>
<evidence type="ECO:0000259" key="8">
    <source>
        <dbReference type="PROSITE" id="PS50850"/>
    </source>
</evidence>
<feature type="transmembrane region" description="Helical" evidence="7">
    <location>
        <begin position="363"/>
        <end position="382"/>
    </location>
</feature>
<evidence type="ECO:0000313" key="10">
    <source>
        <dbReference type="Proteomes" id="UP000253551"/>
    </source>
</evidence>
<proteinExistence type="predicted"/>
<protein>
    <recommendedName>
        <fullName evidence="6">MFS-type drug efflux transporter P55</fullName>
    </recommendedName>
</protein>
<feature type="transmembrane region" description="Helical" evidence="7">
    <location>
        <begin position="218"/>
        <end position="236"/>
    </location>
</feature>
<keyword evidence="2" id="KW-0813">Transport</keyword>
<dbReference type="InterPro" id="IPR005829">
    <property type="entry name" value="Sugar_transporter_CS"/>
</dbReference>
<evidence type="ECO:0000313" key="9">
    <source>
        <dbReference type="EMBL" id="RCI04827.1"/>
    </source>
</evidence>
<feature type="transmembrane region" description="Helical" evidence="7">
    <location>
        <begin position="160"/>
        <end position="180"/>
    </location>
</feature>
<dbReference type="Pfam" id="PF07690">
    <property type="entry name" value="MFS_1"/>
    <property type="match status" value="1"/>
</dbReference>
<comment type="caution">
    <text evidence="9">The sequence shown here is derived from an EMBL/GenBank/DDBJ whole genome shotgun (WGS) entry which is preliminary data.</text>
</comment>
<dbReference type="SUPFAM" id="SSF103473">
    <property type="entry name" value="MFS general substrate transporter"/>
    <property type="match status" value="2"/>
</dbReference>
<evidence type="ECO:0000256" key="2">
    <source>
        <dbReference type="ARBA" id="ARBA00022448"/>
    </source>
</evidence>
<dbReference type="GO" id="GO:0012505">
    <property type="term" value="C:endomembrane system"/>
    <property type="evidence" value="ECO:0007669"/>
    <property type="project" value="UniProtKB-SubCell"/>
</dbReference>
<comment type="subcellular location">
    <subcellularLocation>
        <location evidence="1">Endomembrane system</location>
        <topology evidence="1">Multi-pass membrane protein</topology>
    </subcellularLocation>
</comment>
<keyword evidence="5 7" id="KW-0472">Membrane</keyword>
<reference evidence="9 10" key="1">
    <citation type="journal article" date="2018" name="G3 (Bethesda)">
        <title>Phylogenetic and Phylogenomic Definition of Rhizopus Species.</title>
        <authorList>
            <person name="Gryganskyi A.P."/>
            <person name="Golan J."/>
            <person name="Dolatabadi S."/>
            <person name="Mondo S."/>
            <person name="Robb S."/>
            <person name="Idnurm A."/>
            <person name="Muszewska A."/>
            <person name="Steczkiewicz K."/>
            <person name="Masonjones S."/>
            <person name="Liao H.L."/>
            <person name="Gajdeczka M.T."/>
            <person name="Anike F."/>
            <person name="Vuek A."/>
            <person name="Anishchenko I.M."/>
            <person name="Voigt K."/>
            <person name="de Hoog G.S."/>
            <person name="Smith M.E."/>
            <person name="Heitman J."/>
            <person name="Vilgalys R."/>
            <person name="Stajich J.E."/>
        </authorList>
    </citation>
    <scope>NUCLEOTIDE SEQUENCE [LARGE SCALE GENOMIC DNA]</scope>
    <source>
        <strain evidence="9 10">LSU 92-RS-03</strain>
    </source>
</reference>
<feature type="transmembrane region" description="Helical" evidence="7">
    <location>
        <begin position="128"/>
        <end position="154"/>
    </location>
</feature>
<feature type="transmembrane region" description="Helical" evidence="7">
    <location>
        <begin position="192"/>
        <end position="212"/>
    </location>
</feature>
<dbReference type="InterPro" id="IPR011701">
    <property type="entry name" value="MFS"/>
</dbReference>
<dbReference type="PANTHER" id="PTHR23501">
    <property type="entry name" value="MAJOR FACILITATOR SUPERFAMILY"/>
    <property type="match status" value="1"/>
</dbReference>
<feature type="transmembrane region" description="Helical" evidence="7">
    <location>
        <begin position="457"/>
        <end position="477"/>
    </location>
</feature>
<dbReference type="OrthoDB" id="10021397at2759"/>
<dbReference type="PROSITE" id="PS50850">
    <property type="entry name" value="MFS"/>
    <property type="match status" value="1"/>
</dbReference>
<dbReference type="PROSITE" id="PS00217">
    <property type="entry name" value="SUGAR_TRANSPORT_2"/>
    <property type="match status" value="1"/>
</dbReference>